<dbReference type="InterPro" id="IPR003952">
    <property type="entry name" value="FRD_SDH_FAD_BS"/>
</dbReference>
<evidence type="ECO:0000256" key="7">
    <source>
        <dbReference type="ARBA" id="ARBA00022792"/>
    </source>
</evidence>
<evidence type="ECO:0000256" key="13">
    <source>
        <dbReference type="PIRSR" id="PIRSR611281-1"/>
    </source>
</evidence>
<dbReference type="GO" id="GO:0006121">
    <property type="term" value="P:mitochondrial electron transport, succinate to ubiquinone"/>
    <property type="evidence" value="ECO:0007669"/>
    <property type="project" value="TreeGrafter"/>
</dbReference>
<evidence type="ECO:0000259" key="20">
    <source>
        <dbReference type="Pfam" id="PF00890"/>
    </source>
</evidence>
<dbReference type="Gene3D" id="3.90.700.10">
    <property type="entry name" value="Succinate dehydrogenase/fumarate reductase flavoprotein, catalytic domain"/>
    <property type="match status" value="1"/>
</dbReference>
<organism evidence="22 23">
    <name type="scientific">Perkinsus olseni</name>
    <name type="common">Perkinsus atlanticus</name>
    <dbReference type="NCBI Taxonomy" id="32597"/>
    <lineage>
        <taxon>Eukaryota</taxon>
        <taxon>Sar</taxon>
        <taxon>Alveolata</taxon>
        <taxon>Perkinsozoa</taxon>
        <taxon>Perkinsea</taxon>
        <taxon>Perkinsida</taxon>
        <taxon>Perkinsidae</taxon>
        <taxon>Perkinsus</taxon>
    </lineage>
</organism>
<keyword evidence="4 17" id="KW-0813">Transport</keyword>
<dbReference type="GO" id="GO:0008177">
    <property type="term" value="F:succinate dehydrogenase (quinone) activity"/>
    <property type="evidence" value="ECO:0007669"/>
    <property type="project" value="UniProtKB-EC"/>
</dbReference>
<feature type="compositionally biased region" description="Polar residues" evidence="19">
    <location>
        <begin position="764"/>
        <end position="773"/>
    </location>
</feature>
<dbReference type="FunFam" id="1.20.58.100:FF:000001">
    <property type="entry name" value="Succinate dehydrogenase flavoprotein subunit (SdhA)"/>
    <property type="match status" value="1"/>
</dbReference>
<evidence type="ECO:0000256" key="2">
    <source>
        <dbReference type="ARBA" id="ARBA00004788"/>
    </source>
</evidence>
<keyword evidence="7" id="KW-0999">Mitochondrion inner membrane</keyword>
<evidence type="ECO:0000256" key="10">
    <source>
        <dbReference type="ARBA" id="ARBA00023002"/>
    </source>
</evidence>
<comment type="function">
    <text evidence="17">Flavoprotein (FP) subunit of succinate dehydrogenase (SDH) that is involved in complex II of the mitochondrial electron transport chain and is responsible for transferring electrons from succinate to ubiquinone (coenzyme Q).</text>
</comment>
<feature type="binding site" evidence="15">
    <location>
        <begin position="50"/>
        <end position="65"/>
    </location>
    <ligand>
        <name>FAD</name>
        <dbReference type="ChEBI" id="CHEBI:57692"/>
    </ligand>
</feature>
<evidence type="ECO:0000256" key="3">
    <source>
        <dbReference type="ARBA" id="ARBA00008040"/>
    </source>
</evidence>
<feature type="region of interest" description="Disordered" evidence="19">
    <location>
        <begin position="713"/>
        <end position="888"/>
    </location>
</feature>
<feature type="binding site" evidence="15">
    <location>
        <begin position="417"/>
        <end position="418"/>
    </location>
    <ligand>
        <name>FAD</name>
        <dbReference type="ChEBI" id="CHEBI:57692"/>
    </ligand>
</feature>
<evidence type="ECO:0000259" key="21">
    <source>
        <dbReference type="Pfam" id="PF02910"/>
    </source>
</evidence>
<keyword evidence="17" id="KW-0809">Transit peptide</keyword>
<evidence type="ECO:0000256" key="8">
    <source>
        <dbReference type="ARBA" id="ARBA00022827"/>
    </source>
</evidence>
<dbReference type="PANTHER" id="PTHR11632:SF51">
    <property type="entry name" value="SUCCINATE DEHYDROGENASE [UBIQUINONE] FLAVOPROTEIN SUBUNIT, MITOCHONDRIAL"/>
    <property type="match status" value="1"/>
</dbReference>
<reference evidence="22 23" key="1">
    <citation type="submission" date="2020-04" db="EMBL/GenBank/DDBJ databases">
        <title>Perkinsus olseni comparative genomics.</title>
        <authorList>
            <person name="Bogema D.R."/>
        </authorList>
    </citation>
    <scope>NUCLEOTIDE SEQUENCE [LARGE SCALE GENOMIC DNA]</scope>
    <source>
        <strain evidence="22">ATCC PRA-31</strain>
    </source>
</reference>
<dbReference type="FunFam" id="3.90.700.10:FF:000001">
    <property type="entry name" value="Mitochondrial succinate dehydrogenase flavoprotein subunit"/>
    <property type="match status" value="1"/>
</dbReference>
<dbReference type="SUPFAM" id="SSF46977">
    <property type="entry name" value="Succinate dehydrogenase/fumarate reductase flavoprotein C-terminal domain"/>
    <property type="match status" value="1"/>
</dbReference>
<dbReference type="UniPathway" id="UPA00223">
    <property type="reaction ID" value="UER01006"/>
</dbReference>
<feature type="binding site" evidence="14">
    <location>
        <position position="268"/>
    </location>
    <ligand>
        <name>substrate</name>
    </ligand>
</feature>
<keyword evidence="12 17" id="KW-0472">Membrane</keyword>
<feature type="compositionally biased region" description="Acidic residues" evidence="19">
    <location>
        <begin position="2185"/>
        <end position="2197"/>
    </location>
</feature>
<dbReference type="FunFam" id="3.50.50.60:FF:000482">
    <property type="entry name" value="Succinate dehydrogenase complex, subunit A, flavoprotein (Fp)"/>
    <property type="match status" value="1"/>
</dbReference>
<evidence type="ECO:0000256" key="17">
    <source>
        <dbReference type="RuleBase" id="RU362051"/>
    </source>
</evidence>
<dbReference type="GO" id="GO:0009055">
    <property type="term" value="F:electron transfer activity"/>
    <property type="evidence" value="ECO:0007669"/>
    <property type="project" value="TreeGrafter"/>
</dbReference>
<feature type="binding site" evidence="15">
    <location>
        <begin position="27"/>
        <end position="32"/>
    </location>
    <ligand>
        <name>FAD</name>
        <dbReference type="ChEBI" id="CHEBI:57692"/>
    </ligand>
</feature>
<keyword evidence="6 15" id="KW-0285">Flavoprotein</keyword>
<feature type="coiled-coil region" evidence="18">
    <location>
        <begin position="1442"/>
        <end position="1480"/>
    </location>
</feature>
<dbReference type="NCBIfam" id="TIGR01816">
    <property type="entry name" value="sdhA_forward"/>
    <property type="match status" value="1"/>
</dbReference>
<feature type="binding site" evidence="14">
    <location>
        <position position="256"/>
    </location>
    <ligand>
        <name>substrate</name>
    </ligand>
</feature>
<evidence type="ECO:0000256" key="16">
    <source>
        <dbReference type="PIRSR" id="PIRSR611281-4"/>
    </source>
</evidence>
<dbReference type="InterPro" id="IPR011281">
    <property type="entry name" value="Succ_DH_flav_su_fwd"/>
</dbReference>
<keyword evidence="11" id="KW-0496">Mitochondrion</keyword>
<evidence type="ECO:0000256" key="18">
    <source>
        <dbReference type="SAM" id="Coils"/>
    </source>
</evidence>
<evidence type="ECO:0000256" key="19">
    <source>
        <dbReference type="SAM" id="MobiDB-lite"/>
    </source>
</evidence>
<feature type="compositionally biased region" description="Polar residues" evidence="19">
    <location>
        <begin position="862"/>
        <end position="875"/>
    </location>
</feature>
<feature type="region of interest" description="Disordered" evidence="19">
    <location>
        <begin position="1613"/>
        <end position="1640"/>
    </location>
</feature>
<keyword evidence="9 17" id="KW-0249">Electron transport</keyword>
<dbReference type="GO" id="GO:0005743">
    <property type="term" value="C:mitochondrial inner membrane"/>
    <property type="evidence" value="ECO:0007669"/>
    <property type="project" value="UniProtKB-SubCell"/>
</dbReference>
<dbReference type="SUPFAM" id="SSF51905">
    <property type="entry name" value="FAD/NAD(P)-binding domain"/>
    <property type="match status" value="1"/>
</dbReference>
<feature type="region of interest" description="Disordered" evidence="19">
    <location>
        <begin position="1821"/>
        <end position="1868"/>
    </location>
</feature>
<dbReference type="Gene3D" id="1.20.58.100">
    <property type="entry name" value="Fumarate reductase/succinate dehydrogenase flavoprotein-like, C-terminal domain"/>
    <property type="match status" value="1"/>
</dbReference>
<dbReference type="InterPro" id="IPR027477">
    <property type="entry name" value="Succ_DH/fumarate_Rdtase_cat_sf"/>
</dbReference>
<feature type="active site" description="Proton acceptor" evidence="13">
    <location>
        <position position="300"/>
    </location>
</feature>
<dbReference type="PROSITE" id="PS00504">
    <property type="entry name" value="FRD_SDH_FAD_BINDING"/>
    <property type="match status" value="1"/>
</dbReference>
<evidence type="ECO:0000256" key="15">
    <source>
        <dbReference type="PIRSR" id="PIRSR611281-3"/>
    </source>
</evidence>
<feature type="binding site" evidence="14">
    <location>
        <position position="367"/>
    </location>
    <ligand>
        <name>substrate</name>
    </ligand>
</feature>
<evidence type="ECO:0000256" key="14">
    <source>
        <dbReference type="PIRSR" id="PIRSR611281-2"/>
    </source>
</evidence>
<evidence type="ECO:0000256" key="4">
    <source>
        <dbReference type="ARBA" id="ARBA00022448"/>
    </source>
</evidence>
<feature type="domain" description="FAD-dependent oxidoreductase 2 FAD-binding" evidence="20">
    <location>
        <begin position="22"/>
        <end position="418"/>
    </location>
</feature>
<feature type="modified residue" description="Tele-8alpha-FAD histidine" evidence="16">
    <location>
        <position position="58"/>
    </location>
</feature>
<dbReference type="Gene3D" id="3.50.50.60">
    <property type="entry name" value="FAD/NAD(P)-binding domain"/>
    <property type="match status" value="1"/>
</dbReference>
<dbReference type="InterPro" id="IPR030664">
    <property type="entry name" value="SdhA/FrdA/AprA"/>
</dbReference>
<keyword evidence="10 17" id="KW-0560">Oxidoreductase</keyword>
<comment type="cofactor">
    <cofactor evidence="15">
        <name>FAD</name>
        <dbReference type="ChEBI" id="CHEBI:57692"/>
    </cofactor>
    <text evidence="15">Flavinylated by SdhE, about 5% flavinylation occurs in the absence of SdhE.</text>
</comment>
<feature type="compositionally biased region" description="Basic and acidic residues" evidence="19">
    <location>
        <begin position="2148"/>
        <end position="2157"/>
    </location>
</feature>
<evidence type="ECO:0000256" key="12">
    <source>
        <dbReference type="ARBA" id="ARBA00023136"/>
    </source>
</evidence>
<evidence type="ECO:0000256" key="11">
    <source>
        <dbReference type="ARBA" id="ARBA00023128"/>
    </source>
</evidence>
<dbReference type="Proteomes" id="UP000572268">
    <property type="component" value="Unassembled WGS sequence"/>
</dbReference>
<dbReference type="PANTHER" id="PTHR11632">
    <property type="entry name" value="SUCCINATE DEHYDROGENASE 2 FLAVOPROTEIN SUBUNIT"/>
    <property type="match status" value="1"/>
</dbReference>
<evidence type="ECO:0000256" key="9">
    <source>
        <dbReference type="ARBA" id="ARBA00022982"/>
    </source>
</evidence>
<dbReference type="InterPro" id="IPR014006">
    <property type="entry name" value="Succ_Dhase_FrdA_Gneg"/>
</dbReference>
<sequence length="2215" mass="237648">MLSKLATRAQSGWSAVHDHFYDAVVVGAGGAGLRAASGLVAHGLKTACISKVFPTRSHTVAAQGGINAALGNMTEDDWRWHAYDTVKGSDWLGDQDAIEHMCRLAPQVVLELESYGLPFSRTKEGKIYQRAFGGQSLKFGKGGQAYRCAAAADRTGHAILHTLYGMSLKYDCLFFIEYFALDLIMDQDGTCKGVIAMSMEDGSIHRFGAHQTVIATGGYGRAYQSCTSAHTCTGDGGGMVSRAGLPLQDLEFVQFHPTGIFPAGCLMTEGCRGEGGILRNSEGEPFMARYAPTAKDLASRDVVSRAMTLEIREGRGVGPNKDHIYLHLDHLPAETLRERLPGISETAKIFAGVDVTKEPIPVLPTVHYNMGGIPTNWKAQCLDPTPSDPSKIVPGLLAAGEAGCASVHGANRLGANSLLDLVVFGRTAADTVAEIVKPNSPPVALPKDAGEATIDRFDKIRNAKGSVSTADLRTKLQKTMQTRAPVYRNGDDLKKGCEEVREIMKEFKDIGIKDRTLVWNTDLIETLELENLITQAAQTVISGEARKESRGAHAREDFTERDDEKWMKHSLSYQTKHNIEESDIALKYRAVVDQPLDSVLKERVDLGQAAEQADQTVQLSHRAKQHLMGGCMIAEAVAARTGTGASSSLKSAISSGSTRDPLPRWKAVAEALSEHMDVVLDDTICHDLAAAADESLAVELLLEVYTVLRAYQQQHTKQKGPPKISEAGRQRKQEGYAAASRRRSRSREPSPGSSHKELRRTPGVNRTSRSPSTKAEERTTTIGGPNADSGKSPSVRTPRSHRSSPRAGPSPARSRASQKNSPIIEPIATPQPRKSPQQKPAESPRLSPSGVGSARQPKSGGPTLSGTFLTSTEQSPIKKGGHPSGAGSAILNEVDMEESLPLSDLGVEGSDPIRGTVVSAALATLQLAKPGSLDQSEVARMVLAGEIYPFTSASLIQWFAAALPQRISDLSVSALCNVVVPALDTKLYGTEVNAAAAALLYLAASRCPREDYLVDTLAREGYIEAVTTCIRNCDDVQTRSSLGSAVFQIWHRDGASLVTLFSGHLGRTHAEFLPVAHSLVASLSQHGEPFYALSPVVDFLLDQLVRKRHCCCAGCAALLGELWTSGLISSKANCADLAEAVLLALQDRASQDPGHEDGHLSYVAASTLVSILEYACRQEDEAMAPAVWRSLVYSLIVALGTQGPPDYSDFVGSLVAEALHKLPCLPVCVLSEPICKLLLKRVDGVEMETMGESEKGLLLAIARHPRLTEAAAVEVLNVACKQMVADPPEVDSVERRIVKTLTTRYATSETFASAAAEGCLKEILPSLLQGPGSADAVVSIVGTMARAGSRRRCSAEEDHLRSAVRGLVADLCAAYRSEYAALHPNLLRASRAFPELEEAQDTPDPHTESSDQAPLPIAALLPFGTSHRGTYSSSGGPLDSFRSRATARIKELEIQLGAMAEKHKEREDSLESMIRDLEAKVDSAVEGGTSLERAARKDGESSPVPRLALSSKASAPAVSPRRSRKDSASVLARSPRAPVSPPPKDRGRHVARKVHRASLSTEGSHGGAPSSVRQKGAILLLEGDVAEECSQLVKAFAKPLEVMYLQYCNQTAGRSPLKHPRHGSDGQHSRRRDSKHHDSSPVIPLLNLLTLLRDAKIIPHITPRSVAEEFISSMEHPIRLPQTIELIAQCAFFGMDQQECRAWSQWLQSMLQHLMNLATLPRGAKGVSDKISMSIDEWNSAVRKLVRRYVRSVIDSFDPSTGALHDGSLIPPGFALSSDGTSLYVADKSWSREGRTAKQARQQQASSRPVHTELLYNVNATGSSDASLDSSPRDRRSSAGSAAKRHSGRLRSGSMLNHAGGLAGPSLTPPEEAEKFLLGHDRAQKILREGWLNKSAHAIHKHFLQTQSGGVDASAGLRLPAFTKCLTGFLKLLPDDVDVGGLGRAVLASASVTPYTQAAIKEWPSAPQLMAEHPDMLLDVAVQSLYQRDLKDLQALRLRLHHFSAGSLPQQTPEQIRRDLAELQAVVIRSGAVQVSIPTEERHAPVETAAEDIDPAKPSTPPPEGPEVADAAAAEEETLEELRPRAGSDAVDGVQINDTPAPIESHPAENQPAPVAPDQSELQEPSAVGSAEDGDETEVNSPDSLNQQHRDGEDRPGLSEPADAVEEPSAAGGEVADESAGGNEETADVAVENDDDNGGVVAENPSPETDPVQGT</sequence>
<evidence type="ECO:0000313" key="23">
    <source>
        <dbReference type="Proteomes" id="UP000572268"/>
    </source>
</evidence>
<feature type="binding site" evidence="15">
    <location>
        <position position="235"/>
    </location>
    <ligand>
        <name>FAD</name>
        <dbReference type="ChEBI" id="CHEBI:57692"/>
    </ligand>
</feature>
<proteinExistence type="inferred from homology"/>
<comment type="pathway">
    <text evidence="2 17">Carbohydrate metabolism; tricarboxylic acid cycle; fumarate from succinate (eukaryal route): step 1/1.</text>
</comment>
<accession>A0A7J6MKB4</accession>
<keyword evidence="8 15" id="KW-0274">FAD</keyword>
<dbReference type="EMBL" id="JABANN010000089">
    <property type="protein sequence ID" value="KAF4672029.1"/>
    <property type="molecule type" value="Genomic_DNA"/>
</dbReference>
<comment type="subcellular location">
    <subcellularLocation>
        <location evidence="1 17">Mitochondrion inner membrane</location>
        <topology evidence="1 17">Peripheral membrane protein</topology>
        <orientation evidence="1 17">Matrix side</orientation>
    </subcellularLocation>
</comment>
<feature type="compositionally biased region" description="Low complexity" evidence="19">
    <location>
        <begin position="1821"/>
        <end position="1830"/>
    </location>
</feature>
<feature type="compositionally biased region" description="Low complexity" evidence="19">
    <location>
        <begin position="805"/>
        <end position="817"/>
    </location>
</feature>
<feature type="compositionally biased region" description="Basic residues" evidence="19">
    <location>
        <begin position="1546"/>
        <end position="1556"/>
    </location>
</feature>
<comment type="caution">
    <text evidence="22">The sequence shown here is derived from an EMBL/GenBank/DDBJ whole genome shotgun (WGS) entry which is preliminary data.</text>
</comment>
<dbReference type="GO" id="GO:0050660">
    <property type="term" value="F:flavin adenine dinucleotide binding"/>
    <property type="evidence" value="ECO:0007669"/>
    <property type="project" value="InterPro"/>
</dbReference>
<keyword evidence="5 17" id="KW-0816">Tricarboxylic acid cycle</keyword>
<comment type="similarity">
    <text evidence="3 17">Belongs to the FAD-dependent oxidoreductase 2 family. FRD/SDH subfamily.</text>
</comment>
<feature type="region of interest" description="Disordered" evidence="19">
    <location>
        <begin position="2038"/>
        <end position="2215"/>
    </location>
</feature>
<dbReference type="InterPro" id="IPR037099">
    <property type="entry name" value="Fum_R/Succ_DH_flav-like_C_sf"/>
</dbReference>
<dbReference type="Pfam" id="PF02910">
    <property type="entry name" value="Succ_DH_flav_C"/>
    <property type="match status" value="1"/>
</dbReference>
<dbReference type="InterPro" id="IPR036188">
    <property type="entry name" value="FAD/NAD-bd_sf"/>
</dbReference>
<dbReference type="InterPro" id="IPR015939">
    <property type="entry name" value="Fum_Rdtase/Succ_DH_flav-like_C"/>
</dbReference>
<evidence type="ECO:0000256" key="6">
    <source>
        <dbReference type="ARBA" id="ARBA00022630"/>
    </source>
</evidence>
<feature type="binding site" evidence="15">
    <location>
        <position position="401"/>
    </location>
    <ligand>
        <name>FAD</name>
        <dbReference type="ChEBI" id="CHEBI:57692"/>
    </ligand>
</feature>
<dbReference type="GO" id="GO:0006099">
    <property type="term" value="P:tricarboxylic acid cycle"/>
    <property type="evidence" value="ECO:0007669"/>
    <property type="project" value="UniProtKB-UniPathway"/>
</dbReference>
<evidence type="ECO:0000256" key="5">
    <source>
        <dbReference type="ARBA" id="ARBA00022532"/>
    </source>
</evidence>
<dbReference type="Gene3D" id="4.10.80.40">
    <property type="entry name" value="succinate dehydrogenase protein domain"/>
    <property type="match status" value="1"/>
</dbReference>
<evidence type="ECO:0000256" key="1">
    <source>
        <dbReference type="ARBA" id="ARBA00004443"/>
    </source>
</evidence>
<dbReference type="Pfam" id="PF00890">
    <property type="entry name" value="FAD_binding_2"/>
    <property type="match status" value="1"/>
</dbReference>
<feature type="region of interest" description="Disordered" evidence="19">
    <location>
        <begin position="1481"/>
        <end position="1571"/>
    </location>
</feature>
<dbReference type="EC" id="1.3.5.1" evidence="17"/>
<gene>
    <name evidence="22" type="ORF">FOL46_009576</name>
</gene>
<dbReference type="SUPFAM" id="SSF56425">
    <property type="entry name" value="Succinate dehydrogenase/fumarate reductase flavoprotein, catalytic domain"/>
    <property type="match status" value="1"/>
</dbReference>
<protein>
    <recommendedName>
        <fullName evidence="17">Succinate dehydrogenase [ubiquinone] flavoprotein subunit, mitochondrial</fullName>
        <ecNumber evidence="17">1.3.5.1</ecNumber>
    </recommendedName>
</protein>
<dbReference type="InterPro" id="IPR003953">
    <property type="entry name" value="FAD-dep_OxRdtase_2_FAD-bd"/>
</dbReference>
<comment type="catalytic activity">
    <reaction evidence="17">
        <text>a quinone + succinate = fumarate + a quinol</text>
        <dbReference type="Rhea" id="RHEA:40523"/>
        <dbReference type="ChEBI" id="CHEBI:24646"/>
        <dbReference type="ChEBI" id="CHEBI:29806"/>
        <dbReference type="ChEBI" id="CHEBI:30031"/>
        <dbReference type="ChEBI" id="CHEBI:132124"/>
        <dbReference type="EC" id="1.3.5.1"/>
    </reaction>
</comment>
<name>A0A7J6MKB4_PEROL</name>
<dbReference type="NCBIfam" id="TIGR01812">
    <property type="entry name" value="sdhA_frdA_Gneg"/>
    <property type="match status" value="1"/>
</dbReference>
<feature type="binding site" evidence="14">
    <location>
        <position position="412"/>
    </location>
    <ligand>
        <name>substrate</name>
    </ligand>
</feature>
<feature type="domain" description="Fumarate reductase/succinate dehydrogenase flavoprotein-like C-terminal" evidence="21">
    <location>
        <begin position="473"/>
        <end position="603"/>
    </location>
</feature>
<evidence type="ECO:0000313" key="22">
    <source>
        <dbReference type="EMBL" id="KAF4672029.1"/>
    </source>
</evidence>
<keyword evidence="18" id="KW-0175">Coiled coil</keyword>